<organism evidence="1 2">
    <name type="scientific">Nicotiana tabacum</name>
    <name type="common">Common tobacco</name>
    <dbReference type="NCBI Taxonomy" id="4097"/>
    <lineage>
        <taxon>Eukaryota</taxon>
        <taxon>Viridiplantae</taxon>
        <taxon>Streptophyta</taxon>
        <taxon>Embryophyta</taxon>
        <taxon>Tracheophyta</taxon>
        <taxon>Spermatophyta</taxon>
        <taxon>Magnoliopsida</taxon>
        <taxon>eudicotyledons</taxon>
        <taxon>Gunneridae</taxon>
        <taxon>Pentapetalae</taxon>
        <taxon>asterids</taxon>
        <taxon>lamiids</taxon>
        <taxon>Solanales</taxon>
        <taxon>Solanaceae</taxon>
        <taxon>Nicotianoideae</taxon>
        <taxon>Nicotianeae</taxon>
        <taxon>Nicotiana</taxon>
    </lineage>
</organism>
<protein>
    <submittedName>
        <fullName evidence="2">Uncharacterized protein LOC142179905</fullName>
    </submittedName>
</protein>
<name>A0AC58UBM9_TOBAC</name>
<reference evidence="1" key="1">
    <citation type="journal article" date="2014" name="Nat. Commun.">
        <title>The tobacco genome sequence and its comparison with those of tomato and potato.</title>
        <authorList>
            <person name="Sierro N."/>
            <person name="Battey J.N."/>
            <person name="Ouadi S."/>
            <person name="Bakaher N."/>
            <person name="Bovet L."/>
            <person name="Willig A."/>
            <person name="Goepfert S."/>
            <person name="Peitsch M.C."/>
            <person name="Ivanov N.V."/>
        </authorList>
    </citation>
    <scope>NUCLEOTIDE SEQUENCE [LARGE SCALE GENOMIC DNA]</scope>
</reference>
<keyword evidence="1" id="KW-1185">Reference proteome</keyword>
<evidence type="ECO:0000313" key="1">
    <source>
        <dbReference type="Proteomes" id="UP000790787"/>
    </source>
</evidence>
<reference evidence="2" key="2">
    <citation type="submission" date="2025-08" db="UniProtKB">
        <authorList>
            <consortium name="RefSeq"/>
        </authorList>
    </citation>
    <scope>IDENTIFICATION</scope>
    <source>
        <tissue evidence="2">Leaf</tissue>
    </source>
</reference>
<accession>A0AC58UBM9</accession>
<evidence type="ECO:0000313" key="2">
    <source>
        <dbReference type="RefSeq" id="XP_075106898.1"/>
    </source>
</evidence>
<sequence>MSTVQNTPFTVVDEAPLQLQMWWYDLGEDGQKWVTKHLGALTDIIKIKPRDDLIEALVTFWDPVHNIFRFSDFELTPTLEEIAGYSGFGRDLRNQELIFPRALSVHRFFDLLNISKQIRKTNVVKGCCSFYFLYSRFGQPNGFEMHEKGLNNKQNKDTWHIHRRFAFIMAFLGIMVFPNKERTIDTRIARVVQVLTTKEHHTLAPIILSDIYRALTLCKSGAEFFEGCNILLQMWLIEHLRHHPKFMSYGLSKDNFIDSYEERVKDYNSPEGVEAWISYLRSLNASQIEWTLGWLPLREVIHMSVLKSHLLLLGLRSVQPYAPHRVLRQLGRYQVVPKDEDLSVQVIELHPEAPLPEALIQQIWNGCRYLKDDTQVPDPVRGEVDPGYAIWFRKRSRVDDVPKPKRPTKRPLVQAFDDKIQERLAWGEREKGYKTTIHALEERLRNLNFEKDLQEQEAEGEKKSLIHKNEALHAQLQQMKKASEVPVQDYDSLLAKTEKALDKAKEKIVQLNEKAESSKDHQVTKFEEERAQFEREKAHWVRSEAQLHAQLEEMRRYNREYQHADFDREMAQARLEQARLRAQLESALDREGHIREIATTRQQQLQDRDQNFQYFKEQVHNWAVYTAQTELERMYRTLGGQPGQAPP</sequence>
<proteinExistence type="predicted"/>
<dbReference type="Proteomes" id="UP000790787">
    <property type="component" value="Chromosome 4"/>
</dbReference>
<dbReference type="RefSeq" id="XP_075106898.1">
    <property type="nucleotide sequence ID" value="XM_075250797.1"/>
</dbReference>
<gene>
    <name evidence="2" type="primary">LOC142179905</name>
</gene>